<keyword evidence="5 7" id="KW-0472">Membrane</keyword>
<gene>
    <name evidence="9" type="ORF">RYJ27_12920</name>
</gene>
<protein>
    <submittedName>
        <fullName evidence="9">Cytochrome c oxidase assembly protein</fullName>
    </submittedName>
</protein>
<dbReference type="PANTHER" id="PTHR34820:SF4">
    <property type="entry name" value="INNER MEMBRANE PROTEIN YEBZ"/>
    <property type="match status" value="1"/>
</dbReference>
<evidence type="ECO:0000256" key="1">
    <source>
        <dbReference type="ARBA" id="ARBA00004651"/>
    </source>
</evidence>
<keyword evidence="2" id="KW-1003">Cell membrane</keyword>
<dbReference type="PANTHER" id="PTHR34820">
    <property type="entry name" value="INNER MEMBRANE PROTEIN YEBZ"/>
    <property type="match status" value="1"/>
</dbReference>
<feature type="transmembrane region" description="Helical" evidence="7">
    <location>
        <begin position="295"/>
        <end position="322"/>
    </location>
</feature>
<feature type="transmembrane region" description="Helical" evidence="7">
    <location>
        <begin position="364"/>
        <end position="381"/>
    </location>
</feature>
<feature type="transmembrane region" description="Helical" evidence="7">
    <location>
        <begin position="82"/>
        <end position="104"/>
    </location>
</feature>
<evidence type="ECO:0000256" key="7">
    <source>
        <dbReference type="SAM" id="Phobius"/>
    </source>
</evidence>
<dbReference type="InterPro" id="IPR008457">
    <property type="entry name" value="Cu-R_CopD_dom"/>
</dbReference>
<evidence type="ECO:0000313" key="10">
    <source>
        <dbReference type="Proteomes" id="UP001329313"/>
    </source>
</evidence>
<dbReference type="KEGG" id="mliy:RYJ27_12920"/>
<dbReference type="InterPro" id="IPR019108">
    <property type="entry name" value="Caa3_assmbl_CtaG-rel"/>
</dbReference>
<feature type="transmembrane region" description="Helical" evidence="7">
    <location>
        <begin position="262"/>
        <end position="283"/>
    </location>
</feature>
<feature type="transmembrane region" description="Helical" evidence="7">
    <location>
        <begin position="474"/>
        <end position="499"/>
    </location>
</feature>
<feature type="transmembrane region" description="Helical" evidence="7">
    <location>
        <begin position="53"/>
        <end position="73"/>
    </location>
</feature>
<dbReference type="Pfam" id="PF05425">
    <property type="entry name" value="CopD"/>
    <property type="match status" value="1"/>
</dbReference>
<evidence type="ECO:0000256" key="4">
    <source>
        <dbReference type="ARBA" id="ARBA00022989"/>
    </source>
</evidence>
<keyword evidence="3 7" id="KW-0812">Transmembrane</keyword>
<feature type="region of interest" description="Disordered" evidence="6">
    <location>
        <begin position="621"/>
        <end position="640"/>
    </location>
</feature>
<comment type="subcellular location">
    <subcellularLocation>
        <location evidence="1">Cell membrane</location>
        <topology evidence="1">Multi-pass membrane protein</topology>
    </subcellularLocation>
</comment>
<proteinExistence type="predicted"/>
<evidence type="ECO:0000256" key="6">
    <source>
        <dbReference type="SAM" id="MobiDB-lite"/>
    </source>
</evidence>
<sequence length="661" mass="70790">MSPRSLRVAGPAILVVSALATLLLGLAYGGGAAPLDIGDPGPVVRWGLPVADLLVNLGAAVMVGSLVLALFALRAGHREFDLALDAASIGAAVFTVAAGTTAYLNFLNAFNATPSADAVFGQQLGRYLLDLEFGRAWLLTTLAGAVVTVLAFAVRTWTPTLLVALLAIAALVPMATTSHDGAAANHNAAVSSLALHIIGAAVWLGGLLVLVVLRPVMPGPAFTAVLRRYSSIALVAFIVVALSGYTRAALALGTWSELATPYGVLIVVKVAALVAIGVLAASYRGRLIARIADAGAARLFWGLIALELAFMGIASGAAAALARTASPIGEDPIIDPTPAEYLTGAPLPPPLDAARWITAWEPDLLWSLLCGFLLFFYLAGVRRLRRRGDQWPVARTVSWVAGVLALFWVTNGSVAIYEQYLFSAHMVGHMLLTMAIPLLLVPGAPVTLAARAIRKRDDGTRGGREWILWAVHSPVARILTNPFIAAALFVGSLWIFYYTDLFRWSLYDHTGHIWMVLHFLITGYLFVLTLIGIDPVPYRLPYAFRLVLLIGVMAMHAFFGISIMMQSGLMLADWFGSMGRDWGVTPLEDQYVGGGVAWSVGEIPTLILAITVAIQWSRSDERTQKRQDRQADRTNDSELDAYNARLAALAERDARTAQRTP</sequence>
<feature type="transmembrane region" description="Helical" evidence="7">
    <location>
        <begin position="193"/>
        <end position="217"/>
    </location>
</feature>
<feature type="transmembrane region" description="Helical" evidence="7">
    <location>
        <begin position="136"/>
        <end position="154"/>
    </location>
</feature>
<feature type="domain" description="Copper resistance protein D" evidence="8">
    <location>
        <begin position="224"/>
        <end position="321"/>
    </location>
</feature>
<feature type="transmembrane region" description="Helical" evidence="7">
    <location>
        <begin position="591"/>
        <end position="616"/>
    </location>
</feature>
<name>A0AAU0MG78_9MICO</name>
<dbReference type="AlphaFoldDB" id="A0AAU0MG78"/>
<feature type="transmembrane region" description="Helical" evidence="7">
    <location>
        <begin position="229"/>
        <end position="250"/>
    </location>
</feature>
<dbReference type="GO" id="GO:0005886">
    <property type="term" value="C:plasma membrane"/>
    <property type="evidence" value="ECO:0007669"/>
    <property type="project" value="UniProtKB-SubCell"/>
</dbReference>
<accession>A0AAU0MG78</accession>
<dbReference type="RefSeq" id="WP_330170696.1">
    <property type="nucleotide sequence ID" value="NZ_CP137080.1"/>
</dbReference>
<dbReference type="InterPro" id="IPR032694">
    <property type="entry name" value="CopC/D"/>
</dbReference>
<organism evidence="9 10">
    <name type="scientific">Microbacterium limosum</name>
    <dbReference type="NCBI Taxonomy" id="3079935"/>
    <lineage>
        <taxon>Bacteria</taxon>
        <taxon>Bacillati</taxon>
        <taxon>Actinomycetota</taxon>
        <taxon>Actinomycetes</taxon>
        <taxon>Micrococcales</taxon>
        <taxon>Microbacteriaceae</taxon>
        <taxon>Microbacterium</taxon>
    </lineage>
</organism>
<evidence type="ECO:0000256" key="2">
    <source>
        <dbReference type="ARBA" id="ARBA00022475"/>
    </source>
</evidence>
<keyword evidence="4 7" id="KW-1133">Transmembrane helix</keyword>
<keyword evidence="10" id="KW-1185">Reference proteome</keyword>
<evidence type="ECO:0000256" key="5">
    <source>
        <dbReference type="ARBA" id="ARBA00023136"/>
    </source>
</evidence>
<dbReference type="GO" id="GO:0006825">
    <property type="term" value="P:copper ion transport"/>
    <property type="evidence" value="ECO:0007669"/>
    <property type="project" value="InterPro"/>
</dbReference>
<reference evidence="9 10" key="1">
    <citation type="submission" date="2023-10" db="EMBL/GenBank/DDBJ databases">
        <title>Y20.</title>
        <authorList>
            <person name="Zhang G."/>
            <person name="Ding Y."/>
        </authorList>
    </citation>
    <scope>NUCLEOTIDE SEQUENCE [LARGE SCALE GENOMIC DNA]</scope>
    <source>
        <strain evidence="9 10">Y20</strain>
    </source>
</reference>
<evidence type="ECO:0000313" key="9">
    <source>
        <dbReference type="EMBL" id="WOQ69575.1"/>
    </source>
</evidence>
<feature type="transmembrane region" description="Helical" evidence="7">
    <location>
        <begin position="393"/>
        <end position="410"/>
    </location>
</feature>
<evidence type="ECO:0000259" key="8">
    <source>
        <dbReference type="Pfam" id="PF05425"/>
    </source>
</evidence>
<feature type="transmembrane region" description="Helical" evidence="7">
    <location>
        <begin position="511"/>
        <end position="531"/>
    </location>
</feature>
<dbReference type="Pfam" id="PF09678">
    <property type="entry name" value="Caa3_CtaG"/>
    <property type="match status" value="1"/>
</dbReference>
<dbReference type="Proteomes" id="UP001329313">
    <property type="component" value="Chromosome"/>
</dbReference>
<evidence type="ECO:0000256" key="3">
    <source>
        <dbReference type="ARBA" id="ARBA00022692"/>
    </source>
</evidence>
<feature type="transmembrane region" description="Helical" evidence="7">
    <location>
        <begin position="430"/>
        <end position="453"/>
    </location>
</feature>
<feature type="transmembrane region" description="Helical" evidence="7">
    <location>
        <begin position="543"/>
        <end position="571"/>
    </location>
</feature>
<feature type="compositionally biased region" description="Basic and acidic residues" evidence="6">
    <location>
        <begin position="621"/>
        <end position="636"/>
    </location>
</feature>
<dbReference type="EMBL" id="CP137080">
    <property type="protein sequence ID" value="WOQ69575.1"/>
    <property type="molecule type" value="Genomic_DNA"/>
</dbReference>
<feature type="transmembrane region" description="Helical" evidence="7">
    <location>
        <begin position="161"/>
        <end position="178"/>
    </location>
</feature>